<dbReference type="AlphaFoldDB" id="A0A7S3QE31"/>
<evidence type="ECO:0000313" key="4">
    <source>
        <dbReference type="EMBL" id="CAE0474266.1"/>
    </source>
</evidence>
<sequence length="946" mass="103326">MRFHPSSSSLLLLGVSSLTATYNAHAKSITMDGAMNSGIPKAYEPRDNYGFQSGGFDATTSSMMNLNEQKTDASNSFGHSLHYDAESKLVYVTGSTYWSYWDRIRHSPSQVTALAELDHSDCFFAVLEVPGKDPNTDINTSQDMKLVYTRRMGRHDYDESCSTQAFHKSSMLDTVANDSGDSQGPGYGGTNKIIQAGRTKEAGLLTNFRGLGTPVSSMYGFILSFDLDVIEEEFDKAEVTEKEHGARLMNNHAVQYPAGIATNPVPNRNDGAIYVVSLVSAFPTKSDDIDELEVNADDDEASSNMIIGDQADLDYLAGGANSIRRPEFGQHYGISVEKIVPKTKEEMEFEMAEAEYLSSGGGDDVDRIDEGGAKDNLKTEWSEYFTPKLDIAGLNLEHYLRLADMIYMPRFVDVREDQLVIVGTTTGFGNIFGDVDMNPDFDDTDGNEEVSLFKDGFVAKLDLDGGMVDRNTRISTGIHDVNINGVCIDVTENHSVRHIYVVGSTKGQLDLEMKDHDLSRTNGGKIATHAFISKLDAETLDVLWSRQLGGVNGKDVEAYGCAVTPQGDNVYMAGNVADGDNLRIPSMSASAATLSMGGQDIFVVNYSTEKGDAQYVQQFGTKNSDSLAKKRGIVTDEDGNAIVLGNTNGSMMRYREEVEDRSRLSAGIHATDVFIISIDRSTGGMKRTSEVSGPSEIIEDDEAWIFVEGVKKLIGTDYFAIIVASCILFFTSIYVSYSVCAKPNDKISNEKNMKYLEDFNDPDYELHTRNSASGGLHGIYGDRYPEFTPASGTPNRVNSVNSDINEVMDELRNMDDLQKTTPIKSNTSKKIIAKDHSHVDLLSDSFSNADAFETHPLPPMPTTMTNTKAPPPIMFNNASKVSAAAQVVFEGVNSDSESTRVQVRQGSMSTLNSRPSTSNTNGGLSIDPSVAESIDSDDFSYTGEIL</sequence>
<dbReference type="SUPFAM" id="SSF50969">
    <property type="entry name" value="YVTN repeat-like/Quinoprotein amine dehydrogenase"/>
    <property type="match status" value="1"/>
</dbReference>
<accession>A0A7S3QE31</accession>
<feature type="region of interest" description="Disordered" evidence="1">
    <location>
        <begin position="894"/>
        <end position="937"/>
    </location>
</feature>
<evidence type="ECO:0000256" key="1">
    <source>
        <dbReference type="SAM" id="MobiDB-lite"/>
    </source>
</evidence>
<organism evidence="4">
    <name type="scientific">Chaetoceros debilis</name>
    <dbReference type="NCBI Taxonomy" id="122233"/>
    <lineage>
        <taxon>Eukaryota</taxon>
        <taxon>Sar</taxon>
        <taxon>Stramenopiles</taxon>
        <taxon>Ochrophyta</taxon>
        <taxon>Bacillariophyta</taxon>
        <taxon>Coscinodiscophyceae</taxon>
        <taxon>Chaetocerotophycidae</taxon>
        <taxon>Chaetocerotales</taxon>
        <taxon>Chaetocerotaceae</taxon>
        <taxon>Chaetoceros</taxon>
    </lineage>
</organism>
<evidence type="ECO:0000256" key="3">
    <source>
        <dbReference type="SAM" id="SignalP"/>
    </source>
</evidence>
<feature type="chain" id="PRO_5031192305" evidence="3">
    <location>
        <begin position="27"/>
        <end position="946"/>
    </location>
</feature>
<name>A0A7S3QE31_9STRA</name>
<dbReference type="PANTHER" id="PTHR35580:SF1">
    <property type="entry name" value="PHYTASE-LIKE DOMAIN-CONTAINING PROTEIN"/>
    <property type="match status" value="1"/>
</dbReference>
<proteinExistence type="predicted"/>
<dbReference type="InterPro" id="IPR052918">
    <property type="entry name" value="Motility_Chemotaxis_Reg"/>
</dbReference>
<dbReference type="PANTHER" id="PTHR35580">
    <property type="entry name" value="CELL SURFACE GLYCOPROTEIN (S-LAYER PROTEIN)-LIKE PROTEIN"/>
    <property type="match status" value="1"/>
</dbReference>
<feature type="signal peptide" evidence="3">
    <location>
        <begin position="1"/>
        <end position="26"/>
    </location>
</feature>
<keyword evidence="2" id="KW-0812">Transmembrane</keyword>
<feature type="transmembrane region" description="Helical" evidence="2">
    <location>
        <begin position="718"/>
        <end position="737"/>
    </location>
</feature>
<protein>
    <submittedName>
        <fullName evidence="4">Uncharacterized protein</fullName>
    </submittedName>
</protein>
<keyword evidence="2" id="KW-1133">Transmembrane helix</keyword>
<keyword evidence="3" id="KW-0732">Signal</keyword>
<reference evidence="4" key="1">
    <citation type="submission" date="2021-01" db="EMBL/GenBank/DDBJ databases">
        <authorList>
            <person name="Corre E."/>
            <person name="Pelletier E."/>
            <person name="Niang G."/>
            <person name="Scheremetjew M."/>
            <person name="Finn R."/>
            <person name="Kale V."/>
            <person name="Holt S."/>
            <person name="Cochrane G."/>
            <person name="Meng A."/>
            <person name="Brown T."/>
            <person name="Cohen L."/>
        </authorList>
    </citation>
    <scope>NUCLEOTIDE SEQUENCE</scope>
    <source>
        <strain evidence="4">MM31A-1</strain>
    </source>
</reference>
<keyword evidence="2" id="KW-0472">Membrane</keyword>
<dbReference type="EMBL" id="HBIO01024904">
    <property type="protein sequence ID" value="CAE0474266.1"/>
    <property type="molecule type" value="Transcribed_RNA"/>
</dbReference>
<dbReference type="InterPro" id="IPR011044">
    <property type="entry name" value="Quino_amine_DH_bsu"/>
</dbReference>
<gene>
    <name evidence="4" type="ORF">CDEB00056_LOCUS19119</name>
</gene>
<feature type="compositionally biased region" description="Polar residues" evidence="1">
    <location>
        <begin position="894"/>
        <end position="923"/>
    </location>
</feature>
<evidence type="ECO:0000256" key="2">
    <source>
        <dbReference type="SAM" id="Phobius"/>
    </source>
</evidence>